<dbReference type="Gene3D" id="1.10.238.100">
    <property type="entry name" value="YAP1 redox domain. Chain B"/>
    <property type="match status" value="1"/>
</dbReference>
<proteinExistence type="predicted"/>
<feature type="domain" description="Transcription factor PAP1" evidence="1">
    <location>
        <begin position="216"/>
        <end position="309"/>
    </location>
</feature>
<dbReference type="InterPro" id="IPR054464">
    <property type="entry name" value="ULD_fung"/>
</dbReference>
<feature type="domain" description="Ubiquitin-like" evidence="2">
    <location>
        <begin position="41"/>
        <end position="120"/>
    </location>
</feature>
<dbReference type="OrthoDB" id="3045089at2759"/>
<dbReference type="SUPFAM" id="SSF111430">
    <property type="entry name" value="YAP1 redox domain"/>
    <property type="match status" value="1"/>
</dbReference>
<dbReference type="AlphaFoldDB" id="A0A6A5W6V2"/>
<dbReference type="Proteomes" id="UP000799779">
    <property type="component" value="Unassembled WGS sequence"/>
</dbReference>
<dbReference type="Pfam" id="PF22893">
    <property type="entry name" value="ULD_2"/>
    <property type="match status" value="1"/>
</dbReference>
<dbReference type="InterPro" id="IPR023167">
    <property type="entry name" value="Yap1_redox_dom_sf"/>
</dbReference>
<organism evidence="3 4">
    <name type="scientific">Amniculicola lignicola CBS 123094</name>
    <dbReference type="NCBI Taxonomy" id="1392246"/>
    <lineage>
        <taxon>Eukaryota</taxon>
        <taxon>Fungi</taxon>
        <taxon>Dikarya</taxon>
        <taxon>Ascomycota</taxon>
        <taxon>Pezizomycotina</taxon>
        <taxon>Dothideomycetes</taxon>
        <taxon>Pleosporomycetidae</taxon>
        <taxon>Pleosporales</taxon>
        <taxon>Amniculicolaceae</taxon>
        <taxon>Amniculicola</taxon>
    </lineage>
</organism>
<evidence type="ECO:0000313" key="3">
    <source>
        <dbReference type="EMBL" id="KAF1997057.1"/>
    </source>
</evidence>
<evidence type="ECO:0000259" key="1">
    <source>
        <dbReference type="Pfam" id="PF08601"/>
    </source>
</evidence>
<gene>
    <name evidence="3" type="ORF">P154DRAFT_537385</name>
</gene>
<accession>A0A6A5W6V2</accession>
<keyword evidence="4" id="KW-1185">Reference proteome</keyword>
<dbReference type="Pfam" id="PF08601">
    <property type="entry name" value="PAP1"/>
    <property type="match status" value="1"/>
</dbReference>
<evidence type="ECO:0000313" key="4">
    <source>
        <dbReference type="Proteomes" id="UP000799779"/>
    </source>
</evidence>
<name>A0A6A5W6V2_9PLEO</name>
<protein>
    <submittedName>
        <fullName evidence="3">PAP1-domain-containing protein</fullName>
    </submittedName>
</protein>
<reference evidence="3" key="1">
    <citation type="journal article" date="2020" name="Stud. Mycol.">
        <title>101 Dothideomycetes genomes: a test case for predicting lifestyles and emergence of pathogens.</title>
        <authorList>
            <person name="Haridas S."/>
            <person name="Albert R."/>
            <person name="Binder M."/>
            <person name="Bloem J."/>
            <person name="Labutti K."/>
            <person name="Salamov A."/>
            <person name="Andreopoulos B."/>
            <person name="Baker S."/>
            <person name="Barry K."/>
            <person name="Bills G."/>
            <person name="Bluhm B."/>
            <person name="Cannon C."/>
            <person name="Castanera R."/>
            <person name="Culley D."/>
            <person name="Daum C."/>
            <person name="Ezra D."/>
            <person name="Gonzalez J."/>
            <person name="Henrissat B."/>
            <person name="Kuo A."/>
            <person name="Liang C."/>
            <person name="Lipzen A."/>
            <person name="Lutzoni F."/>
            <person name="Magnuson J."/>
            <person name="Mondo S."/>
            <person name="Nolan M."/>
            <person name="Ohm R."/>
            <person name="Pangilinan J."/>
            <person name="Park H.-J."/>
            <person name="Ramirez L."/>
            <person name="Alfaro M."/>
            <person name="Sun H."/>
            <person name="Tritt A."/>
            <person name="Yoshinaga Y."/>
            <person name="Zwiers L.-H."/>
            <person name="Turgeon B."/>
            <person name="Goodwin S."/>
            <person name="Spatafora J."/>
            <person name="Crous P."/>
            <person name="Grigoriev I."/>
        </authorList>
    </citation>
    <scope>NUCLEOTIDE SEQUENCE</scope>
    <source>
        <strain evidence="3">CBS 123094</strain>
    </source>
</reference>
<dbReference type="EMBL" id="ML977617">
    <property type="protein sequence ID" value="KAF1997057.1"/>
    <property type="molecule type" value="Genomic_DNA"/>
</dbReference>
<evidence type="ECO:0000259" key="2">
    <source>
        <dbReference type="Pfam" id="PF22893"/>
    </source>
</evidence>
<sequence length="310" mass="34850">MALKELVSEAYSASTQQIYGVILEIRSALSAAPDTRLTFLQDPVRFEDALGRMTLFPSEFSVDDLEAIIERRFQEGPGKQHVQAGDYELCNTRNTRQVISASDGVGLLPGMHVRMAIVIKRSTSSGDLCPMPRCRSSNTESVSGGGRKCCNCSVWFDQSSKKRKLESFLELEPRIDLPEREKKMPRPWKQLPKLRGTGSSNDFEAFRNVRVDSFKTKVETSSSSKGETTFIEKKPNPLEEIERQQDGGDNEVVPGEDSLQMLNCHQIWDKISNRAGFMDGTIDIDNLCAELRAKARCLERGVVVDHKDWK</sequence>
<dbReference type="InterPro" id="IPR013910">
    <property type="entry name" value="TF_PAP1"/>
</dbReference>